<organism evidence="2 3">
    <name type="scientific">Sporothrix epigloea</name>
    <dbReference type="NCBI Taxonomy" id="1892477"/>
    <lineage>
        <taxon>Eukaryota</taxon>
        <taxon>Fungi</taxon>
        <taxon>Dikarya</taxon>
        <taxon>Ascomycota</taxon>
        <taxon>Pezizomycotina</taxon>
        <taxon>Sordariomycetes</taxon>
        <taxon>Sordariomycetidae</taxon>
        <taxon>Ophiostomatales</taxon>
        <taxon>Ophiostomataceae</taxon>
        <taxon>Sporothrix</taxon>
    </lineage>
</organism>
<feature type="region of interest" description="Disordered" evidence="1">
    <location>
        <begin position="357"/>
        <end position="377"/>
    </location>
</feature>
<feature type="compositionally biased region" description="Basic and acidic residues" evidence="1">
    <location>
        <begin position="664"/>
        <end position="685"/>
    </location>
</feature>
<reference evidence="2 3" key="1">
    <citation type="submission" date="2024-01" db="EMBL/GenBank/DDBJ databases">
        <authorList>
            <person name="Allen C."/>
            <person name="Tagirdzhanova G."/>
        </authorList>
    </citation>
    <scope>NUCLEOTIDE SEQUENCE [LARGE SCALE GENOMIC DNA]</scope>
    <source>
        <strain evidence="2 3">CBS 573.63</strain>
    </source>
</reference>
<feature type="region of interest" description="Disordered" evidence="1">
    <location>
        <begin position="228"/>
        <end position="261"/>
    </location>
</feature>
<feature type="compositionally biased region" description="Basic and acidic residues" evidence="1">
    <location>
        <begin position="404"/>
        <end position="424"/>
    </location>
</feature>
<accession>A0ABP0E4W2</accession>
<dbReference type="EMBL" id="CAWUOM010000234">
    <property type="protein sequence ID" value="CAK7275452.1"/>
    <property type="molecule type" value="Genomic_DNA"/>
</dbReference>
<evidence type="ECO:0008006" key="4">
    <source>
        <dbReference type="Google" id="ProtNLM"/>
    </source>
</evidence>
<sequence>MPEIKYDERLYQNDYQRGMAYSSDDSDRYRRTVVRRYKVGSSGDRVKRIEKIERVERSDDYRPARRLSDNVLDVSLERQDYVSEPPQSAFVLSAIQRTERDDNSGRIVYKRTKEVDRIDRERVRREVRGQYDDDIVVTSEGYNDHRDDNYGNVERWHREIEYYEPAAQQLQSVASPLTALRQQPGALAIREKERDRGRDWNLATKNSRFEDGNFTERHEEVTMMDRYTTHNSRDEGDKDRTRHQHSHHRHRGRSSYNEYDSDDSYYVKKTTVIRPEVVPDSHRRLHLAEGALAGAGLGALLSSRRNQKTGELPDHRGRQVLAGAALGALGTEILKRANSVYQDRSIENDDFLDDRTRSRLKNGENERRSSSRHTSKLKTGLGLAAAALAVAGAAKYIQSSRIDNEERNRGRSLRRYSDGEDLRGRSNSRSRPRSRAASVAKVAAGTAAVAGIVHHLRAKSHKRDGKSAQSHSRVRTGAEITGAALAGAAAKKLYDTYRDKKKAVNDQKEDYSSGEFSDDSRYGFSRPHNRSRSAPSLSPPPQPVTSHNHYSPMGADPELGLVEYGDQPLYGEPPVTDRAADRAVTSRRNSYSGTSYTSDRENRPRRRRHRPSDDYHSDESESIADDGNNEHYRNRSQLRHLAVAGASAAAAAIGIKTKGSKKRNNADTKTFRLDRHQRKDLDGHQSRNRYNQGHDRSNEYGRDDGLGNRRHKCELLLF</sequence>
<evidence type="ECO:0000256" key="1">
    <source>
        <dbReference type="SAM" id="MobiDB-lite"/>
    </source>
</evidence>
<keyword evidence="3" id="KW-1185">Reference proteome</keyword>
<proteinExistence type="predicted"/>
<feature type="compositionally biased region" description="Basic and acidic residues" evidence="1">
    <location>
        <begin position="692"/>
        <end position="706"/>
    </location>
</feature>
<feature type="compositionally biased region" description="Basic and acidic residues" evidence="1">
    <location>
        <begin position="501"/>
        <end position="511"/>
    </location>
</feature>
<feature type="region of interest" description="Disordered" evidence="1">
    <location>
        <begin position="656"/>
        <end position="706"/>
    </location>
</feature>
<feature type="compositionally biased region" description="Basic residues" evidence="1">
    <location>
        <begin position="241"/>
        <end position="253"/>
    </location>
</feature>
<dbReference type="Proteomes" id="UP001642501">
    <property type="component" value="Unassembled WGS sequence"/>
</dbReference>
<evidence type="ECO:0000313" key="3">
    <source>
        <dbReference type="Proteomes" id="UP001642501"/>
    </source>
</evidence>
<name>A0ABP0E4W2_9PEZI</name>
<dbReference type="PANTHER" id="PTHR35487">
    <property type="entry name" value="DUF3824 DOMAIN-CONTAINING PROTEIN"/>
    <property type="match status" value="1"/>
</dbReference>
<comment type="caution">
    <text evidence="2">The sequence shown here is derived from an EMBL/GenBank/DDBJ whole genome shotgun (WGS) entry which is preliminary data.</text>
</comment>
<feature type="region of interest" description="Disordered" evidence="1">
    <location>
        <begin position="501"/>
        <end position="630"/>
    </location>
</feature>
<protein>
    <recommendedName>
        <fullName evidence="4">DUF3824 domain-containing protein</fullName>
    </recommendedName>
</protein>
<feature type="region of interest" description="Disordered" evidence="1">
    <location>
        <begin position="404"/>
        <end position="437"/>
    </location>
</feature>
<feature type="compositionally biased region" description="Polar residues" evidence="1">
    <location>
        <begin position="586"/>
        <end position="597"/>
    </location>
</feature>
<evidence type="ECO:0000313" key="2">
    <source>
        <dbReference type="EMBL" id="CAK7275452.1"/>
    </source>
</evidence>
<feature type="compositionally biased region" description="Basic and acidic residues" evidence="1">
    <location>
        <begin position="357"/>
        <end position="369"/>
    </location>
</feature>
<dbReference type="PANTHER" id="PTHR35487:SF1">
    <property type="entry name" value="DUF3824 DOMAIN-CONTAINING PROTEIN"/>
    <property type="match status" value="1"/>
</dbReference>
<feature type="compositionally biased region" description="Basic and acidic residues" evidence="1">
    <location>
        <begin position="228"/>
        <end position="240"/>
    </location>
</feature>
<gene>
    <name evidence="2" type="ORF">SEPCBS57363_006688</name>
</gene>
<feature type="region of interest" description="Disordered" evidence="1">
    <location>
        <begin position="457"/>
        <end position="476"/>
    </location>
</feature>